<dbReference type="AlphaFoldDB" id="A0A8X6LM27"/>
<sequence length="81" mass="8946">HGQGARQVCSSGEQKTKNMPLSPAKDTSSAQKNQGQIGINTKFLQLMTRLRTNKDPEDQMEIPSRSSTPVQKVRPHPHPSP</sequence>
<proteinExistence type="predicted"/>
<protein>
    <submittedName>
        <fullName evidence="2">Uncharacterized protein</fullName>
    </submittedName>
</protein>
<feature type="non-terminal residue" evidence="2">
    <location>
        <position position="1"/>
    </location>
</feature>
<accession>A0A8X6LM27</accession>
<evidence type="ECO:0000256" key="1">
    <source>
        <dbReference type="SAM" id="MobiDB-lite"/>
    </source>
</evidence>
<feature type="compositionally biased region" description="Polar residues" evidence="1">
    <location>
        <begin position="8"/>
        <end position="43"/>
    </location>
</feature>
<evidence type="ECO:0000313" key="2">
    <source>
        <dbReference type="EMBL" id="GFR14785.1"/>
    </source>
</evidence>
<comment type="caution">
    <text evidence="2">The sequence shown here is derived from an EMBL/GenBank/DDBJ whole genome shotgun (WGS) entry which is preliminary data.</text>
</comment>
<evidence type="ECO:0000313" key="3">
    <source>
        <dbReference type="Proteomes" id="UP000887116"/>
    </source>
</evidence>
<feature type="region of interest" description="Disordered" evidence="1">
    <location>
        <begin position="1"/>
        <end position="81"/>
    </location>
</feature>
<organism evidence="2 3">
    <name type="scientific">Trichonephila clavata</name>
    <name type="common">Joro spider</name>
    <name type="synonym">Nephila clavata</name>
    <dbReference type="NCBI Taxonomy" id="2740835"/>
    <lineage>
        <taxon>Eukaryota</taxon>
        <taxon>Metazoa</taxon>
        <taxon>Ecdysozoa</taxon>
        <taxon>Arthropoda</taxon>
        <taxon>Chelicerata</taxon>
        <taxon>Arachnida</taxon>
        <taxon>Araneae</taxon>
        <taxon>Araneomorphae</taxon>
        <taxon>Entelegynae</taxon>
        <taxon>Araneoidea</taxon>
        <taxon>Nephilidae</taxon>
        <taxon>Trichonephila</taxon>
    </lineage>
</organism>
<dbReference type="Proteomes" id="UP000887116">
    <property type="component" value="Unassembled WGS sequence"/>
</dbReference>
<name>A0A8X6LM27_TRICU</name>
<reference evidence="2" key="1">
    <citation type="submission" date="2020-07" db="EMBL/GenBank/DDBJ databases">
        <title>Multicomponent nature underlies the extraordinary mechanical properties of spider dragline silk.</title>
        <authorList>
            <person name="Kono N."/>
            <person name="Nakamura H."/>
            <person name="Mori M."/>
            <person name="Yoshida Y."/>
            <person name="Ohtoshi R."/>
            <person name="Malay A.D."/>
            <person name="Moran D.A.P."/>
            <person name="Tomita M."/>
            <person name="Numata K."/>
            <person name="Arakawa K."/>
        </authorList>
    </citation>
    <scope>NUCLEOTIDE SEQUENCE</scope>
</reference>
<dbReference type="EMBL" id="BMAO01007259">
    <property type="protein sequence ID" value="GFR14785.1"/>
    <property type="molecule type" value="Genomic_DNA"/>
</dbReference>
<gene>
    <name evidence="2" type="ORF">TNCT_336241</name>
</gene>
<keyword evidence="3" id="KW-1185">Reference proteome</keyword>